<dbReference type="HOGENOM" id="CLU_2778595_0_0_1"/>
<organism evidence="1 2">
    <name type="scientific">Drosophila simulans</name>
    <name type="common">Fruit fly</name>
    <dbReference type="NCBI Taxonomy" id="7240"/>
    <lineage>
        <taxon>Eukaryota</taxon>
        <taxon>Metazoa</taxon>
        <taxon>Ecdysozoa</taxon>
        <taxon>Arthropoda</taxon>
        <taxon>Hexapoda</taxon>
        <taxon>Insecta</taxon>
        <taxon>Pterygota</taxon>
        <taxon>Neoptera</taxon>
        <taxon>Endopterygota</taxon>
        <taxon>Diptera</taxon>
        <taxon>Brachycera</taxon>
        <taxon>Muscomorpha</taxon>
        <taxon>Ephydroidea</taxon>
        <taxon>Drosophilidae</taxon>
        <taxon>Drosophila</taxon>
        <taxon>Sophophora</taxon>
    </lineage>
</organism>
<dbReference type="EMBL" id="CM000361">
    <property type="protein sequence ID" value="EDX03494.1"/>
    <property type="molecule type" value="Genomic_DNA"/>
</dbReference>
<sequence length="69" mass="7520">MSIYGRGQSNYFAGQQIYEYESTPNGSLFACLCGSKPDQQDASYQQDAGAGATSSVRIITALWHLNRPV</sequence>
<gene>
    <name evidence="1" type="primary">Dsim\GD22815</name>
    <name evidence="1" type="ORF">Dsim_GD22815</name>
</gene>
<dbReference type="Proteomes" id="UP000000304">
    <property type="component" value="Chromosome 2L"/>
</dbReference>
<dbReference type="AlphaFoldDB" id="B4Q8H7"/>
<name>B4Q8H7_DROSI</name>
<evidence type="ECO:0000313" key="2">
    <source>
        <dbReference type="Proteomes" id="UP000000304"/>
    </source>
</evidence>
<accession>B4Q8H7</accession>
<keyword evidence="2" id="KW-1185">Reference proteome</keyword>
<protein>
    <submittedName>
        <fullName evidence="1">GD22815</fullName>
    </submittedName>
</protein>
<proteinExistence type="predicted"/>
<evidence type="ECO:0000313" key="1">
    <source>
        <dbReference type="EMBL" id="EDX03494.1"/>
    </source>
</evidence>
<reference evidence="1 2" key="1">
    <citation type="journal article" date="2007" name="Nature">
        <title>Evolution of genes and genomes on the Drosophila phylogeny.</title>
        <authorList>
            <consortium name="Drosophila 12 Genomes Consortium"/>
            <person name="Clark A.G."/>
            <person name="Eisen M.B."/>
            <person name="Smith D.R."/>
            <person name="Bergman C.M."/>
            <person name="Oliver B."/>
            <person name="Markow T.A."/>
            <person name="Kaufman T.C."/>
            <person name="Kellis M."/>
            <person name="Gelbart W."/>
            <person name="Iyer V.N."/>
            <person name="Pollard D.A."/>
            <person name="Sackton T.B."/>
            <person name="Larracuente A.M."/>
            <person name="Singh N.D."/>
            <person name="Abad J.P."/>
            <person name="Abt D.N."/>
            <person name="Adryan B."/>
            <person name="Aguade M."/>
            <person name="Akashi H."/>
            <person name="Anderson W.W."/>
            <person name="Aquadro C.F."/>
            <person name="Ardell D.H."/>
            <person name="Arguello R."/>
            <person name="Artieri C.G."/>
            <person name="Barbash D.A."/>
            <person name="Barker D."/>
            <person name="Barsanti P."/>
            <person name="Batterham P."/>
            <person name="Batzoglou S."/>
            <person name="Begun D."/>
            <person name="Bhutkar A."/>
            <person name="Blanco E."/>
            <person name="Bosak S.A."/>
            <person name="Bradley R.K."/>
            <person name="Brand A.D."/>
            <person name="Brent M.R."/>
            <person name="Brooks A.N."/>
            <person name="Brown R.H."/>
            <person name="Butlin R.K."/>
            <person name="Caggese C."/>
            <person name="Calvi B.R."/>
            <person name="Bernardo de Carvalho A."/>
            <person name="Caspi A."/>
            <person name="Castrezana S."/>
            <person name="Celniker S.E."/>
            <person name="Chang J.L."/>
            <person name="Chapple C."/>
            <person name="Chatterji S."/>
            <person name="Chinwalla A."/>
            <person name="Civetta A."/>
            <person name="Clifton S.W."/>
            <person name="Comeron J.M."/>
            <person name="Costello J.C."/>
            <person name="Coyne J.A."/>
            <person name="Daub J."/>
            <person name="David R.G."/>
            <person name="Delcher A.L."/>
            <person name="Delehaunty K."/>
            <person name="Do C.B."/>
            <person name="Ebling H."/>
            <person name="Edwards K."/>
            <person name="Eickbush T."/>
            <person name="Evans J.D."/>
            <person name="Filipski A."/>
            <person name="Findeiss S."/>
            <person name="Freyhult E."/>
            <person name="Fulton L."/>
            <person name="Fulton R."/>
            <person name="Garcia A.C."/>
            <person name="Gardiner A."/>
            <person name="Garfield D.A."/>
            <person name="Garvin B.E."/>
            <person name="Gibson G."/>
            <person name="Gilbert D."/>
            <person name="Gnerre S."/>
            <person name="Godfrey J."/>
            <person name="Good R."/>
            <person name="Gotea V."/>
            <person name="Gravely B."/>
            <person name="Greenberg A.J."/>
            <person name="Griffiths-Jones S."/>
            <person name="Gross S."/>
            <person name="Guigo R."/>
            <person name="Gustafson E.A."/>
            <person name="Haerty W."/>
            <person name="Hahn M.W."/>
            <person name="Halligan D.L."/>
            <person name="Halpern A.L."/>
            <person name="Halter G.M."/>
            <person name="Han M.V."/>
            <person name="Heger A."/>
            <person name="Hillier L."/>
            <person name="Hinrichs A.S."/>
            <person name="Holmes I."/>
            <person name="Hoskins R.A."/>
            <person name="Hubisz M.J."/>
            <person name="Hultmark D."/>
            <person name="Huntley M.A."/>
            <person name="Jaffe D.B."/>
            <person name="Jagadeeshan S."/>
            <person name="Jeck W.R."/>
            <person name="Johnson J."/>
            <person name="Jones C.D."/>
            <person name="Jordan W.C."/>
            <person name="Karpen G.H."/>
            <person name="Kataoka E."/>
            <person name="Keightley P.D."/>
            <person name="Kheradpour P."/>
            <person name="Kirkness E.F."/>
            <person name="Koerich L.B."/>
            <person name="Kristiansen K."/>
            <person name="Kudrna D."/>
            <person name="Kulathinal R.J."/>
            <person name="Kumar S."/>
            <person name="Kwok R."/>
            <person name="Lander E."/>
            <person name="Langley C.H."/>
            <person name="Lapoint R."/>
            <person name="Lazzaro B.P."/>
            <person name="Lee S.J."/>
            <person name="Levesque L."/>
            <person name="Li R."/>
            <person name="Lin C.F."/>
            <person name="Lin M.F."/>
            <person name="Lindblad-Toh K."/>
            <person name="Llopart A."/>
            <person name="Long M."/>
            <person name="Low L."/>
            <person name="Lozovsky E."/>
            <person name="Lu J."/>
            <person name="Luo M."/>
            <person name="Machado C.A."/>
            <person name="Makalowski W."/>
            <person name="Marzo M."/>
            <person name="Matsuda M."/>
            <person name="Matzkin L."/>
            <person name="McAllister B."/>
            <person name="McBride C.S."/>
            <person name="McKernan B."/>
            <person name="McKernan K."/>
            <person name="Mendez-Lago M."/>
            <person name="Minx P."/>
            <person name="Mollenhauer M.U."/>
            <person name="Montooth K."/>
            <person name="Mount S.M."/>
            <person name="Mu X."/>
            <person name="Myers E."/>
            <person name="Negre B."/>
            <person name="Newfeld S."/>
            <person name="Nielsen R."/>
            <person name="Noor M.A."/>
            <person name="O'Grady P."/>
            <person name="Pachter L."/>
            <person name="Papaceit M."/>
            <person name="Parisi M.J."/>
            <person name="Parisi M."/>
            <person name="Parts L."/>
            <person name="Pedersen J.S."/>
            <person name="Pesole G."/>
            <person name="Phillippy A.M."/>
            <person name="Ponting C.P."/>
            <person name="Pop M."/>
            <person name="Porcelli D."/>
            <person name="Powell J.R."/>
            <person name="Prohaska S."/>
            <person name="Pruitt K."/>
            <person name="Puig M."/>
            <person name="Quesneville H."/>
            <person name="Ram K.R."/>
            <person name="Rand D."/>
            <person name="Rasmussen M.D."/>
            <person name="Reed L.K."/>
            <person name="Reenan R."/>
            <person name="Reily A."/>
            <person name="Remington K.A."/>
            <person name="Rieger T.T."/>
            <person name="Ritchie M.G."/>
            <person name="Robin C."/>
            <person name="Rogers Y.H."/>
            <person name="Rohde C."/>
            <person name="Rozas J."/>
            <person name="Rubenfield M.J."/>
            <person name="Ruiz A."/>
            <person name="Russo S."/>
            <person name="Salzberg S.L."/>
            <person name="Sanchez-Gracia A."/>
            <person name="Saranga D.J."/>
            <person name="Sato H."/>
            <person name="Schaeffer S.W."/>
            <person name="Schatz M.C."/>
            <person name="Schlenke T."/>
            <person name="Schwartz R."/>
            <person name="Segarra C."/>
            <person name="Singh R.S."/>
            <person name="Sirot L."/>
            <person name="Sirota M."/>
            <person name="Sisneros N.B."/>
            <person name="Smith C.D."/>
            <person name="Smith T.F."/>
            <person name="Spieth J."/>
            <person name="Stage D.E."/>
            <person name="Stark A."/>
            <person name="Stephan W."/>
            <person name="Strausberg R.L."/>
            <person name="Strempel S."/>
            <person name="Sturgill D."/>
            <person name="Sutton G."/>
            <person name="Sutton G.G."/>
            <person name="Tao W."/>
            <person name="Teichmann S."/>
            <person name="Tobari Y.N."/>
            <person name="Tomimura Y."/>
            <person name="Tsolas J.M."/>
            <person name="Valente V.L."/>
            <person name="Venter E."/>
            <person name="Venter J.C."/>
            <person name="Vicario S."/>
            <person name="Vieira F.G."/>
            <person name="Vilella A.J."/>
            <person name="Villasante A."/>
            <person name="Walenz B."/>
            <person name="Wang J."/>
            <person name="Wasserman M."/>
            <person name="Watts T."/>
            <person name="Wilson D."/>
            <person name="Wilson R.K."/>
            <person name="Wing R.A."/>
            <person name="Wolfner M.F."/>
            <person name="Wong A."/>
            <person name="Wong G.K."/>
            <person name="Wu C.I."/>
            <person name="Wu G."/>
            <person name="Yamamoto D."/>
            <person name="Yang H.P."/>
            <person name="Yang S.P."/>
            <person name="Yorke J.A."/>
            <person name="Yoshida K."/>
            <person name="Zdobnov E."/>
            <person name="Zhang P."/>
            <person name="Zhang Y."/>
            <person name="Zimin A.V."/>
            <person name="Baldwin J."/>
            <person name="Abdouelleil A."/>
            <person name="Abdulkadir J."/>
            <person name="Abebe A."/>
            <person name="Abera B."/>
            <person name="Abreu J."/>
            <person name="Acer S.C."/>
            <person name="Aftuck L."/>
            <person name="Alexander A."/>
            <person name="An P."/>
            <person name="Anderson E."/>
            <person name="Anderson S."/>
            <person name="Arachi H."/>
            <person name="Azer M."/>
            <person name="Bachantsang P."/>
            <person name="Barry A."/>
            <person name="Bayul T."/>
            <person name="Berlin A."/>
            <person name="Bessette D."/>
            <person name="Bloom T."/>
            <person name="Blye J."/>
            <person name="Boguslavskiy L."/>
            <person name="Bonnet C."/>
            <person name="Boukhgalter B."/>
            <person name="Bourzgui I."/>
            <person name="Brown A."/>
            <person name="Cahill P."/>
            <person name="Channer S."/>
            <person name="Cheshatsang Y."/>
            <person name="Chuda L."/>
            <person name="Citroen M."/>
            <person name="Collymore A."/>
            <person name="Cooke P."/>
            <person name="Costello M."/>
            <person name="D'Aco K."/>
            <person name="Daza R."/>
            <person name="De Haan G."/>
            <person name="DeGray S."/>
            <person name="DeMaso C."/>
            <person name="Dhargay N."/>
            <person name="Dooley K."/>
            <person name="Dooley E."/>
            <person name="Doricent M."/>
            <person name="Dorje P."/>
            <person name="Dorjee K."/>
            <person name="Dupes A."/>
            <person name="Elong R."/>
            <person name="Falk J."/>
            <person name="Farina A."/>
            <person name="Faro S."/>
            <person name="Ferguson D."/>
            <person name="Fisher S."/>
            <person name="Foley C.D."/>
            <person name="Franke A."/>
            <person name="Friedrich D."/>
            <person name="Gadbois L."/>
            <person name="Gearin G."/>
            <person name="Gearin C.R."/>
            <person name="Giannoukos G."/>
            <person name="Goode T."/>
            <person name="Graham J."/>
            <person name="Grandbois E."/>
            <person name="Grewal S."/>
            <person name="Gyaltsen K."/>
            <person name="Hafez N."/>
            <person name="Hagos B."/>
            <person name="Hall J."/>
            <person name="Henson C."/>
            <person name="Hollinger A."/>
            <person name="Honan T."/>
            <person name="Huard M.D."/>
            <person name="Hughes L."/>
            <person name="Hurhula B."/>
            <person name="Husby M.E."/>
            <person name="Kamat A."/>
            <person name="Kanga B."/>
            <person name="Kashin S."/>
            <person name="Khazanovich D."/>
            <person name="Kisner P."/>
            <person name="Lance K."/>
            <person name="Lara M."/>
            <person name="Lee W."/>
            <person name="Lennon N."/>
            <person name="Letendre F."/>
            <person name="LeVine R."/>
            <person name="Lipovsky A."/>
            <person name="Liu X."/>
            <person name="Liu J."/>
            <person name="Liu S."/>
            <person name="Lokyitsang T."/>
            <person name="Lokyitsang Y."/>
            <person name="Lubonja R."/>
            <person name="Lui A."/>
            <person name="MacDonald P."/>
            <person name="Magnisalis V."/>
            <person name="Maru K."/>
            <person name="Matthews C."/>
            <person name="McCusker W."/>
            <person name="McDonough S."/>
            <person name="Mehta T."/>
            <person name="Meldrim J."/>
            <person name="Meneus L."/>
            <person name="Mihai O."/>
            <person name="Mihalev A."/>
            <person name="Mihova T."/>
            <person name="Mittelman R."/>
            <person name="Mlenga V."/>
            <person name="Montmayeur A."/>
            <person name="Mulrain L."/>
            <person name="Navidi A."/>
            <person name="Naylor J."/>
            <person name="Negash T."/>
            <person name="Nguyen T."/>
            <person name="Nguyen N."/>
            <person name="Nicol R."/>
            <person name="Norbu C."/>
            <person name="Norbu N."/>
            <person name="Novod N."/>
            <person name="O'Neill B."/>
            <person name="Osman S."/>
            <person name="Markiewicz E."/>
            <person name="Oyono O.L."/>
            <person name="Patti C."/>
            <person name="Phunkhang P."/>
            <person name="Pierre F."/>
            <person name="Priest M."/>
            <person name="Raghuraman S."/>
            <person name="Rege F."/>
            <person name="Reyes R."/>
            <person name="Rise C."/>
            <person name="Rogov P."/>
            <person name="Ross K."/>
            <person name="Ryan E."/>
            <person name="Settipalli S."/>
            <person name="Shea T."/>
            <person name="Sherpa N."/>
            <person name="Shi L."/>
            <person name="Shih D."/>
            <person name="Sparrow T."/>
            <person name="Spaulding J."/>
            <person name="Stalker J."/>
            <person name="Stange-Thomann N."/>
            <person name="Stavropoulos S."/>
            <person name="Stone C."/>
            <person name="Strader C."/>
            <person name="Tesfaye S."/>
            <person name="Thomson T."/>
            <person name="Thoulutsang Y."/>
            <person name="Thoulutsang D."/>
            <person name="Topham K."/>
            <person name="Topping I."/>
            <person name="Tsamla T."/>
            <person name="Vassiliev H."/>
            <person name="Vo A."/>
            <person name="Wangchuk T."/>
            <person name="Wangdi T."/>
            <person name="Weiand M."/>
            <person name="Wilkinson J."/>
            <person name="Wilson A."/>
            <person name="Yadav S."/>
            <person name="Young G."/>
            <person name="Yu Q."/>
            <person name="Zembek L."/>
            <person name="Zhong D."/>
            <person name="Zimmer A."/>
            <person name="Zwirko Z."/>
            <person name="Jaffe D.B."/>
            <person name="Alvarez P."/>
            <person name="Brockman W."/>
            <person name="Butler J."/>
            <person name="Chin C."/>
            <person name="Gnerre S."/>
            <person name="Grabherr M."/>
            <person name="Kleber M."/>
            <person name="Mauceli E."/>
            <person name="MacCallum I."/>
        </authorList>
    </citation>
    <scope>NUCLEOTIDE SEQUENCE [LARGE SCALE GENOMIC DNA]</scope>
    <source>
        <strain evidence="2">white501</strain>
    </source>
</reference>
<dbReference type="OMA" id="MSIYGRG"/>